<evidence type="ECO:0000256" key="6">
    <source>
        <dbReference type="ARBA" id="ARBA00023157"/>
    </source>
</evidence>
<dbReference type="EC" id="1.8.3.2" evidence="2"/>
<dbReference type="GO" id="GO:0050660">
    <property type="term" value="F:flavin adenine dinucleotide binding"/>
    <property type="evidence" value="ECO:0007669"/>
    <property type="project" value="TreeGrafter"/>
</dbReference>
<dbReference type="InterPro" id="IPR039799">
    <property type="entry name" value="ALR/ERV"/>
</dbReference>
<comment type="cofactor">
    <cofactor evidence="1">
        <name>FAD</name>
        <dbReference type="ChEBI" id="CHEBI:57692"/>
    </cofactor>
</comment>
<evidence type="ECO:0000256" key="1">
    <source>
        <dbReference type="ARBA" id="ARBA00001974"/>
    </source>
</evidence>
<dbReference type="PANTHER" id="PTHR12645:SF0">
    <property type="entry name" value="FAD-LINKED SULFHYDRYL OXIDASE ALR"/>
    <property type="match status" value="1"/>
</dbReference>
<dbReference type="PANTHER" id="PTHR12645">
    <property type="entry name" value="ALR/ERV"/>
    <property type="match status" value="1"/>
</dbReference>
<dbReference type="InterPro" id="IPR017905">
    <property type="entry name" value="ERV/ALR_sulphydryl_oxidase"/>
</dbReference>
<accession>A0A6C0D9L7</accession>
<feature type="domain" description="ERV/ALR sulfhydryl oxidase" evidence="7">
    <location>
        <begin position="1"/>
        <end position="100"/>
    </location>
</feature>
<dbReference type="AlphaFoldDB" id="A0A6C0D9L7"/>
<dbReference type="GO" id="GO:0016971">
    <property type="term" value="F:flavin-dependent sulfhydryl oxidase activity"/>
    <property type="evidence" value="ECO:0007669"/>
    <property type="project" value="InterPro"/>
</dbReference>
<sequence length="262" mass="31306">MDTRYWGPSGWKLLHAITFSYEESLKDQYYEFFYVIAFLLPCKFCRKSYSEYITNDPIDVSSKEKLTKWLWRIHNKVNEKLRDQGLCNHEDPPFSEVKKFYEEKLHRGCSKVVFEGWEFLFSIVEAHPTSKLSLGSKPFDNKNNIEINTPLLRNIYNVMNSEERLTYFKQFWRLVPKVLPFVEWRKLWDDKGGWDSRAEGLKNLYKIRCDLETKLELQNKTKFSNLCRELRSYKSGCNKSKRSKTCRKKKFIPAVGKRSLSQ</sequence>
<dbReference type="Gene3D" id="1.20.120.310">
    <property type="entry name" value="ERV/ALR sulfhydryl oxidase domain"/>
    <property type="match status" value="1"/>
</dbReference>
<evidence type="ECO:0000256" key="5">
    <source>
        <dbReference type="ARBA" id="ARBA00023002"/>
    </source>
</evidence>
<dbReference type="Pfam" id="PF04777">
    <property type="entry name" value="Evr1_Alr"/>
    <property type="match status" value="1"/>
</dbReference>
<protein>
    <recommendedName>
        <fullName evidence="2">thiol oxidase</fullName>
        <ecNumber evidence="2">1.8.3.2</ecNumber>
    </recommendedName>
</protein>
<organism evidence="8">
    <name type="scientific">viral metagenome</name>
    <dbReference type="NCBI Taxonomy" id="1070528"/>
    <lineage>
        <taxon>unclassified sequences</taxon>
        <taxon>metagenomes</taxon>
        <taxon>organismal metagenomes</taxon>
    </lineage>
</organism>
<evidence type="ECO:0000256" key="2">
    <source>
        <dbReference type="ARBA" id="ARBA00012512"/>
    </source>
</evidence>
<dbReference type="InterPro" id="IPR036774">
    <property type="entry name" value="ERV/ALR_sulphydryl_oxid_sf"/>
</dbReference>
<evidence type="ECO:0000259" key="7">
    <source>
        <dbReference type="PROSITE" id="PS51324"/>
    </source>
</evidence>
<keyword evidence="5" id="KW-0560">Oxidoreductase</keyword>
<name>A0A6C0D9L7_9ZZZZ</name>
<evidence type="ECO:0000313" key="8">
    <source>
        <dbReference type="EMBL" id="QHT12335.1"/>
    </source>
</evidence>
<proteinExistence type="predicted"/>
<dbReference type="EMBL" id="MN739543">
    <property type="protein sequence ID" value="QHT12335.1"/>
    <property type="molecule type" value="Genomic_DNA"/>
</dbReference>
<keyword evidence="4" id="KW-0274">FAD</keyword>
<reference evidence="8" key="1">
    <citation type="journal article" date="2020" name="Nature">
        <title>Giant virus diversity and host interactions through global metagenomics.</title>
        <authorList>
            <person name="Schulz F."/>
            <person name="Roux S."/>
            <person name="Paez-Espino D."/>
            <person name="Jungbluth S."/>
            <person name="Walsh D.A."/>
            <person name="Denef V.J."/>
            <person name="McMahon K.D."/>
            <person name="Konstantinidis K.T."/>
            <person name="Eloe-Fadrosh E.A."/>
            <person name="Kyrpides N.C."/>
            <person name="Woyke T."/>
        </authorList>
    </citation>
    <scope>NUCLEOTIDE SEQUENCE</scope>
    <source>
        <strain evidence="8">GVMAG-M-3300023174-129</strain>
    </source>
</reference>
<keyword evidence="3" id="KW-0285">Flavoprotein</keyword>
<dbReference type="PROSITE" id="PS51324">
    <property type="entry name" value="ERV_ALR"/>
    <property type="match status" value="1"/>
</dbReference>
<dbReference type="SUPFAM" id="SSF69000">
    <property type="entry name" value="FAD-dependent thiol oxidase"/>
    <property type="match status" value="1"/>
</dbReference>
<dbReference type="GO" id="GO:0005739">
    <property type="term" value="C:mitochondrion"/>
    <property type="evidence" value="ECO:0007669"/>
    <property type="project" value="TreeGrafter"/>
</dbReference>
<evidence type="ECO:0000256" key="4">
    <source>
        <dbReference type="ARBA" id="ARBA00022827"/>
    </source>
</evidence>
<evidence type="ECO:0000256" key="3">
    <source>
        <dbReference type="ARBA" id="ARBA00022630"/>
    </source>
</evidence>
<keyword evidence="6" id="KW-1015">Disulfide bond</keyword>